<proteinExistence type="predicted"/>
<feature type="region of interest" description="Disordered" evidence="1">
    <location>
        <begin position="1"/>
        <end position="33"/>
    </location>
</feature>
<sequence length="33" mass="3648">MTAPSHAATAPEQIQQLEERGFEWAPKQGPQRG</sequence>
<evidence type="ECO:0000256" key="1">
    <source>
        <dbReference type="SAM" id="MobiDB-lite"/>
    </source>
</evidence>
<protein>
    <submittedName>
        <fullName evidence="2">Uncharacterized protein</fullName>
    </submittedName>
</protein>
<comment type="caution">
    <text evidence="2">The sequence shown here is derived from an EMBL/GenBank/DDBJ whole genome shotgun (WGS) entry which is preliminary data.</text>
</comment>
<dbReference type="EMBL" id="JARXVC010000020">
    <property type="protein sequence ID" value="MDH6284268.1"/>
    <property type="molecule type" value="Genomic_DNA"/>
</dbReference>
<keyword evidence="3" id="KW-1185">Reference proteome</keyword>
<organism evidence="2 3">
    <name type="scientific">Prescottella agglutinans</name>
    <dbReference type="NCBI Taxonomy" id="1644129"/>
    <lineage>
        <taxon>Bacteria</taxon>
        <taxon>Bacillati</taxon>
        <taxon>Actinomycetota</taxon>
        <taxon>Actinomycetes</taxon>
        <taxon>Mycobacteriales</taxon>
        <taxon>Nocardiaceae</taxon>
        <taxon>Prescottella</taxon>
    </lineage>
</organism>
<reference evidence="2 3" key="1">
    <citation type="submission" date="2023-04" db="EMBL/GenBank/DDBJ databases">
        <title>Forest soil microbial communities from Buena Vista Peninsula, Colon Province, Panama.</title>
        <authorList>
            <person name="Bouskill N."/>
        </authorList>
    </citation>
    <scope>NUCLEOTIDE SEQUENCE [LARGE SCALE GENOMIC DNA]</scope>
    <source>
        <strain evidence="2 3">CFH S0262</strain>
    </source>
</reference>
<evidence type="ECO:0000313" key="2">
    <source>
        <dbReference type="EMBL" id="MDH6284268.1"/>
    </source>
</evidence>
<evidence type="ECO:0000313" key="3">
    <source>
        <dbReference type="Proteomes" id="UP001160334"/>
    </source>
</evidence>
<accession>A0ABT6MIX1</accession>
<gene>
    <name evidence="2" type="ORF">M2280_005526</name>
</gene>
<name>A0ABT6MIX1_9NOCA</name>
<dbReference type="Proteomes" id="UP001160334">
    <property type="component" value="Unassembled WGS sequence"/>
</dbReference>